<keyword evidence="3" id="KW-1185">Reference proteome</keyword>
<proteinExistence type="predicted"/>
<comment type="caution">
    <text evidence="2">The sequence shown here is derived from an EMBL/GenBank/DDBJ whole genome shotgun (WGS) entry which is preliminary data.</text>
</comment>
<dbReference type="eggNOG" id="COG2854">
    <property type="taxonomic scope" value="Bacteria"/>
</dbReference>
<dbReference type="EMBL" id="AJYK02000020">
    <property type="protein sequence ID" value="OEF28440.1"/>
    <property type="molecule type" value="Genomic_DNA"/>
</dbReference>
<feature type="chain" id="PRO_5009174725" evidence="1">
    <location>
        <begin position="23"/>
        <end position="214"/>
    </location>
</feature>
<dbReference type="PANTHER" id="PTHR36573:SF1">
    <property type="entry name" value="INTERMEMBRANE PHOSPHOLIPID TRANSPORT SYSTEM BINDING PROTEIN MLAC"/>
    <property type="match status" value="1"/>
</dbReference>
<name>A0A1E5E531_9VIBR</name>
<dbReference type="PANTHER" id="PTHR36573">
    <property type="entry name" value="INTERMEMBRANE PHOSPHOLIPID TRANSPORT SYSTEM BINDING PROTEIN MLAC"/>
    <property type="match status" value="1"/>
</dbReference>
<reference evidence="2 3" key="1">
    <citation type="journal article" date="2012" name="Science">
        <title>Ecological populations of bacteria act as socially cohesive units of antibiotic production and resistance.</title>
        <authorList>
            <person name="Cordero O.X."/>
            <person name="Wildschutte H."/>
            <person name="Kirkup B."/>
            <person name="Proehl S."/>
            <person name="Ngo L."/>
            <person name="Hussain F."/>
            <person name="Le Roux F."/>
            <person name="Mincer T."/>
            <person name="Polz M.F."/>
        </authorList>
    </citation>
    <scope>NUCLEOTIDE SEQUENCE [LARGE SCALE GENOMIC DNA]</scope>
    <source>
        <strain evidence="2 3">1S-45</strain>
    </source>
</reference>
<dbReference type="InterPro" id="IPR042245">
    <property type="entry name" value="Tgt2/MlaC_sf"/>
</dbReference>
<keyword evidence="1" id="KW-0732">Signal</keyword>
<dbReference type="RefSeq" id="WP_017026419.1">
    <property type="nucleotide sequence ID" value="NZ_AJYK02000020.1"/>
</dbReference>
<dbReference type="AlphaFoldDB" id="A0A1E5E531"/>
<dbReference type="InterPro" id="IPR008869">
    <property type="entry name" value="MlaC/ttg2D"/>
</dbReference>
<evidence type="ECO:0000256" key="1">
    <source>
        <dbReference type="SAM" id="SignalP"/>
    </source>
</evidence>
<dbReference type="Pfam" id="PF05494">
    <property type="entry name" value="MlaC"/>
    <property type="match status" value="1"/>
</dbReference>
<evidence type="ECO:0000313" key="2">
    <source>
        <dbReference type="EMBL" id="OEF28440.1"/>
    </source>
</evidence>
<dbReference type="Gene3D" id="3.10.450.710">
    <property type="entry name" value="Tgt2/MlaC"/>
    <property type="match status" value="1"/>
</dbReference>
<dbReference type="Proteomes" id="UP000094070">
    <property type="component" value="Unassembled WGS sequence"/>
</dbReference>
<dbReference type="OrthoDB" id="9787053at2"/>
<accession>A0A1E5E531</accession>
<dbReference type="NCBIfam" id="NF011697">
    <property type="entry name" value="PRK15117.1"/>
    <property type="match status" value="1"/>
</dbReference>
<protein>
    <submittedName>
        <fullName evidence="2">Toluene tolerance protein</fullName>
    </submittedName>
</protein>
<dbReference type="STRING" id="1188252.A1QC_05245"/>
<evidence type="ECO:0000313" key="3">
    <source>
        <dbReference type="Proteomes" id="UP000094070"/>
    </source>
</evidence>
<feature type="signal peptide" evidence="1">
    <location>
        <begin position="1"/>
        <end position="22"/>
    </location>
</feature>
<dbReference type="PIRSF" id="PIRSF004649">
    <property type="entry name" value="MlaC"/>
    <property type="match status" value="1"/>
</dbReference>
<sequence length="214" mass="24587">MLWFKKIAMLIVLIGVVFTVQADEIDSTNPYKMMHSVADQTFNRLKAEQPKVQSDPNYLKTIVDEEMMPYVNYQYTALKLLGPNLRGADKKEVAAFIDEFRAYLITSYAQVLTQYTDQKIQFSQEKAIPDDRRVISIPVEIIDNDRPNIKLDFTLLKNNKTGEWKAYDMVAEGISLLSSKQSEWNTKIRQDGIPAVTQELKVLAKKDIVFEGNK</sequence>
<organism evidence="2 3">
    <name type="scientific">Vibrio rumoiensis 1S-45</name>
    <dbReference type="NCBI Taxonomy" id="1188252"/>
    <lineage>
        <taxon>Bacteria</taxon>
        <taxon>Pseudomonadati</taxon>
        <taxon>Pseudomonadota</taxon>
        <taxon>Gammaproteobacteria</taxon>
        <taxon>Vibrionales</taxon>
        <taxon>Vibrionaceae</taxon>
        <taxon>Vibrio</taxon>
    </lineage>
</organism>
<gene>
    <name evidence="2" type="ORF">A1QC_05245</name>
</gene>